<dbReference type="SUPFAM" id="SSF56645">
    <property type="entry name" value="Acyl-CoA dehydrogenase NM domain-like"/>
    <property type="match status" value="1"/>
</dbReference>
<dbReference type="InterPro" id="IPR037069">
    <property type="entry name" value="AcylCoA_DH/ox_N_sf"/>
</dbReference>
<keyword evidence="10" id="KW-1185">Reference proteome</keyword>
<organism evidence="9 10">
    <name type="scientific">Marinobacter zhejiangensis</name>
    <dbReference type="NCBI Taxonomy" id="488535"/>
    <lineage>
        <taxon>Bacteria</taxon>
        <taxon>Pseudomonadati</taxon>
        <taxon>Pseudomonadota</taxon>
        <taxon>Gammaproteobacteria</taxon>
        <taxon>Pseudomonadales</taxon>
        <taxon>Marinobacteraceae</taxon>
        <taxon>Marinobacter</taxon>
    </lineage>
</organism>
<dbReference type="InterPro" id="IPR009075">
    <property type="entry name" value="AcylCo_DH/oxidase_C"/>
</dbReference>
<evidence type="ECO:0000259" key="6">
    <source>
        <dbReference type="Pfam" id="PF00441"/>
    </source>
</evidence>
<comment type="cofactor">
    <cofactor evidence="1 5">
        <name>FAD</name>
        <dbReference type="ChEBI" id="CHEBI:57692"/>
    </cofactor>
</comment>
<dbReference type="PANTHER" id="PTHR43884">
    <property type="entry name" value="ACYL-COA DEHYDROGENASE"/>
    <property type="match status" value="1"/>
</dbReference>
<dbReference type="Proteomes" id="UP000198519">
    <property type="component" value="Unassembled WGS sequence"/>
</dbReference>
<dbReference type="GO" id="GO:0050660">
    <property type="term" value="F:flavin adenine dinucleotide binding"/>
    <property type="evidence" value="ECO:0007669"/>
    <property type="project" value="InterPro"/>
</dbReference>
<reference evidence="10" key="1">
    <citation type="submission" date="2016-10" db="EMBL/GenBank/DDBJ databases">
        <authorList>
            <person name="Varghese N."/>
            <person name="Submissions S."/>
        </authorList>
    </citation>
    <scope>NUCLEOTIDE SEQUENCE [LARGE SCALE GENOMIC DNA]</scope>
    <source>
        <strain evidence="10">CGMCC 1.7061</strain>
    </source>
</reference>
<evidence type="ECO:0000256" key="4">
    <source>
        <dbReference type="ARBA" id="ARBA00022827"/>
    </source>
</evidence>
<protein>
    <submittedName>
        <fullName evidence="9">Acyl-CoA dehydrogenase</fullName>
    </submittedName>
</protein>
<dbReference type="InterPro" id="IPR006089">
    <property type="entry name" value="Acyl-CoA_DH_CS"/>
</dbReference>
<keyword evidence="4 5" id="KW-0274">FAD</keyword>
<dbReference type="PROSITE" id="PS00073">
    <property type="entry name" value="ACYL_COA_DH_2"/>
    <property type="match status" value="1"/>
</dbReference>
<dbReference type="STRING" id="488535.SAMN04487963_1499"/>
<dbReference type="SUPFAM" id="SSF47203">
    <property type="entry name" value="Acyl-CoA dehydrogenase C-terminal domain-like"/>
    <property type="match status" value="1"/>
</dbReference>
<dbReference type="Pfam" id="PF02770">
    <property type="entry name" value="Acyl-CoA_dh_M"/>
    <property type="match status" value="1"/>
</dbReference>
<dbReference type="Gene3D" id="1.20.140.10">
    <property type="entry name" value="Butyryl-CoA Dehydrogenase, subunit A, domain 3"/>
    <property type="match status" value="1"/>
</dbReference>
<dbReference type="Pfam" id="PF02771">
    <property type="entry name" value="Acyl-CoA_dh_N"/>
    <property type="match status" value="1"/>
</dbReference>
<dbReference type="EMBL" id="FOUE01000002">
    <property type="protein sequence ID" value="SFM16649.1"/>
    <property type="molecule type" value="Genomic_DNA"/>
</dbReference>
<dbReference type="InterPro" id="IPR006091">
    <property type="entry name" value="Acyl-CoA_Oxase/DH_mid-dom"/>
</dbReference>
<name>A0A1I4NMD3_9GAMM</name>
<dbReference type="InterPro" id="IPR013786">
    <property type="entry name" value="AcylCoA_DH/ox_N"/>
</dbReference>
<dbReference type="AlphaFoldDB" id="A0A1I4NMD3"/>
<gene>
    <name evidence="9" type="ORF">SAMN04487963_1499</name>
</gene>
<evidence type="ECO:0000313" key="10">
    <source>
        <dbReference type="Proteomes" id="UP000198519"/>
    </source>
</evidence>
<dbReference type="InterPro" id="IPR036250">
    <property type="entry name" value="AcylCo_DH-like_C"/>
</dbReference>
<evidence type="ECO:0000256" key="3">
    <source>
        <dbReference type="ARBA" id="ARBA00022630"/>
    </source>
</evidence>
<feature type="domain" description="Acyl-CoA oxidase/dehydrogenase middle" evidence="7">
    <location>
        <begin position="204"/>
        <end position="292"/>
    </location>
</feature>
<dbReference type="PANTHER" id="PTHR43884:SF12">
    <property type="entry name" value="ISOVALERYL-COA DEHYDROGENASE, MITOCHONDRIAL-RELATED"/>
    <property type="match status" value="1"/>
</dbReference>
<dbReference type="InterPro" id="IPR046373">
    <property type="entry name" value="Acyl-CoA_Oxase/DH_mid-dom_sf"/>
</dbReference>
<dbReference type="RefSeq" id="WP_092021294.1">
    <property type="nucleotide sequence ID" value="NZ_FOUE01000002.1"/>
</dbReference>
<feature type="domain" description="Acyl-CoA dehydrogenase/oxidase N-terminal" evidence="8">
    <location>
        <begin position="86"/>
        <end position="196"/>
    </location>
</feature>
<accession>A0A1I4NMD3</accession>
<feature type="domain" description="Acyl-CoA dehydrogenase/oxidase C-terminal" evidence="6">
    <location>
        <begin position="311"/>
        <end position="433"/>
    </location>
</feature>
<evidence type="ECO:0000259" key="8">
    <source>
        <dbReference type="Pfam" id="PF02771"/>
    </source>
</evidence>
<evidence type="ECO:0000256" key="1">
    <source>
        <dbReference type="ARBA" id="ARBA00001974"/>
    </source>
</evidence>
<evidence type="ECO:0000256" key="2">
    <source>
        <dbReference type="ARBA" id="ARBA00009347"/>
    </source>
</evidence>
<dbReference type="InterPro" id="IPR009100">
    <property type="entry name" value="AcylCoA_DH/oxidase_NM_dom_sf"/>
</dbReference>
<dbReference type="GO" id="GO:0003995">
    <property type="term" value="F:acyl-CoA dehydrogenase activity"/>
    <property type="evidence" value="ECO:0007669"/>
    <property type="project" value="InterPro"/>
</dbReference>
<dbReference type="Gene3D" id="2.40.110.10">
    <property type="entry name" value="Butyryl-CoA Dehydrogenase, subunit A, domain 2"/>
    <property type="match status" value="1"/>
</dbReference>
<dbReference type="OrthoDB" id="142556at2"/>
<evidence type="ECO:0000259" key="7">
    <source>
        <dbReference type="Pfam" id="PF02770"/>
    </source>
</evidence>
<dbReference type="Pfam" id="PF00441">
    <property type="entry name" value="Acyl-CoA_dh_1"/>
    <property type="match status" value="1"/>
</dbReference>
<comment type="similarity">
    <text evidence="2 5">Belongs to the acyl-CoA dehydrogenase family.</text>
</comment>
<sequence length="440" mass="47789">MSRQPRQNRDPIGLALSSMTRLASSPWLDRLGMRTPVEKAAYQGTKAGFRTLSLAAREVSRVSSWLPRNKLPNRQSQDLFDLSLDEDQTIIVDTLQRLAADVLRPAAAEADEAAAMPARVFEAANELGLALYAIPEPFGGVAEYQSPVNSVLIAEQLAYGDMGLALALLAPFGVAQAITQWGTGAQQSSFLPLFCEADAPIATIAVDEPTPLFDPRQLQTHARRSNDGFELTGSKSGVVLGEVSDLILVAAELEGLPRLFLVPGGVDGLHRTADPGMGLRAAQLARLDFDRVALPKEALLGDDTFDYDNFLDRASLMRCGLAIGTAQAVLDYVISYCNERTAFGEPISHRQSVAFMISNMAIETDSMRLLTWRAASRAESGMSWHREASLARLLCNEKAMETGTQGVQLLGGHGFVKEHPVERWYRDLRSVAVHFGGAHA</sequence>
<keyword evidence="5" id="KW-0560">Oxidoreductase</keyword>
<keyword evidence="3 5" id="KW-0285">Flavoprotein</keyword>
<evidence type="ECO:0000256" key="5">
    <source>
        <dbReference type="RuleBase" id="RU362125"/>
    </source>
</evidence>
<proteinExistence type="inferred from homology"/>
<evidence type="ECO:0000313" key="9">
    <source>
        <dbReference type="EMBL" id="SFM16649.1"/>
    </source>
</evidence>
<dbReference type="Gene3D" id="1.10.540.10">
    <property type="entry name" value="Acyl-CoA dehydrogenase/oxidase, N-terminal domain"/>
    <property type="match status" value="1"/>
</dbReference>